<dbReference type="InterPro" id="IPR036895">
    <property type="entry name" value="Uracil-DNA_glycosylase-like_sf"/>
</dbReference>
<comment type="caution">
    <text evidence="11">The sequence shown here is derived from an EMBL/GenBank/DDBJ whole genome shotgun (WGS) entry which is preliminary data.</text>
</comment>
<keyword evidence="3" id="KW-0004">4Fe-4S</keyword>
<dbReference type="NCBIfam" id="TIGR03914">
    <property type="entry name" value="UDG_fam_dom"/>
    <property type="match status" value="1"/>
</dbReference>
<keyword evidence="5" id="KW-0227">DNA damage</keyword>
<proteinExistence type="inferred from homology"/>
<gene>
    <name evidence="11" type="ORF">ACFQBQ_01095</name>
</gene>
<dbReference type="CDD" id="cd10030">
    <property type="entry name" value="UDG-F4_TTUDGA_SPO1dp_like"/>
    <property type="match status" value="1"/>
</dbReference>
<dbReference type="InterPro" id="IPR051536">
    <property type="entry name" value="UDG_Type-4/5"/>
</dbReference>
<evidence type="ECO:0000313" key="12">
    <source>
        <dbReference type="Proteomes" id="UP001596391"/>
    </source>
</evidence>
<evidence type="ECO:0000256" key="7">
    <source>
        <dbReference type="ARBA" id="ARBA00023004"/>
    </source>
</evidence>
<dbReference type="RefSeq" id="WP_263372150.1">
    <property type="nucleotide sequence ID" value="NZ_JAGSYD010000004.1"/>
</dbReference>
<dbReference type="PANTHER" id="PTHR33693:SF9">
    <property type="entry name" value="TYPE-4 URACIL-DNA GLYCOSYLASE"/>
    <property type="match status" value="1"/>
</dbReference>
<organism evidence="11 12">
    <name type="scientific">Granulicella cerasi</name>
    <dbReference type="NCBI Taxonomy" id="741063"/>
    <lineage>
        <taxon>Bacteria</taxon>
        <taxon>Pseudomonadati</taxon>
        <taxon>Acidobacteriota</taxon>
        <taxon>Terriglobia</taxon>
        <taxon>Terriglobales</taxon>
        <taxon>Acidobacteriaceae</taxon>
        <taxon>Granulicella</taxon>
    </lineage>
</organism>
<dbReference type="EMBL" id="JBHSWI010000001">
    <property type="protein sequence ID" value="MFC6644209.1"/>
    <property type="molecule type" value="Genomic_DNA"/>
</dbReference>
<accession>A0ABW1Z511</accession>
<dbReference type="InterPro" id="IPR023875">
    <property type="entry name" value="DNA_repair_put"/>
</dbReference>
<keyword evidence="7" id="KW-0408">Iron</keyword>
<evidence type="ECO:0000313" key="11">
    <source>
        <dbReference type="EMBL" id="MFC6644209.1"/>
    </source>
</evidence>
<comment type="similarity">
    <text evidence="1">Belongs to the uracil-DNA glycosylase (UDG) superfamily. Type 4 (UDGa) family.</text>
</comment>
<evidence type="ECO:0000256" key="5">
    <source>
        <dbReference type="ARBA" id="ARBA00022763"/>
    </source>
</evidence>
<keyword evidence="9" id="KW-0234">DNA repair</keyword>
<protein>
    <recommendedName>
        <fullName evidence="2">Type-4 uracil-DNA glycosylase</fullName>
    </recommendedName>
</protein>
<evidence type="ECO:0000256" key="3">
    <source>
        <dbReference type="ARBA" id="ARBA00022485"/>
    </source>
</evidence>
<dbReference type="InterPro" id="IPR005122">
    <property type="entry name" value="Uracil-DNA_glycosylase-like"/>
</dbReference>
<dbReference type="SMART" id="SM00986">
    <property type="entry name" value="UDG"/>
    <property type="match status" value="1"/>
</dbReference>
<keyword evidence="4" id="KW-0479">Metal-binding</keyword>
<dbReference type="NCBIfam" id="TIGR03915">
    <property type="entry name" value="SAM_7_link_chp"/>
    <property type="match status" value="1"/>
</dbReference>
<evidence type="ECO:0000256" key="2">
    <source>
        <dbReference type="ARBA" id="ARBA00019403"/>
    </source>
</evidence>
<evidence type="ECO:0000259" key="10">
    <source>
        <dbReference type="SMART" id="SM00986"/>
    </source>
</evidence>
<dbReference type="Gene3D" id="3.40.470.10">
    <property type="entry name" value="Uracil-DNA glycosylase-like domain"/>
    <property type="match status" value="1"/>
</dbReference>
<keyword evidence="12" id="KW-1185">Reference proteome</keyword>
<feature type="domain" description="Uracil-DNA glycosylase-like" evidence="10">
    <location>
        <begin position="299"/>
        <end position="459"/>
    </location>
</feature>
<reference evidence="12" key="1">
    <citation type="journal article" date="2019" name="Int. J. Syst. Evol. Microbiol.">
        <title>The Global Catalogue of Microorganisms (GCM) 10K type strain sequencing project: providing services to taxonomists for standard genome sequencing and annotation.</title>
        <authorList>
            <consortium name="The Broad Institute Genomics Platform"/>
            <consortium name="The Broad Institute Genome Sequencing Center for Infectious Disease"/>
            <person name="Wu L."/>
            <person name="Ma J."/>
        </authorList>
    </citation>
    <scope>NUCLEOTIDE SEQUENCE [LARGE SCALE GENOMIC DNA]</scope>
    <source>
        <strain evidence="12">CGMCC 1.16026</strain>
    </source>
</reference>
<dbReference type="SMART" id="SM00987">
    <property type="entry name" value="UreE_C"/>
    <property type="match status" value="1"/>
</dbReference>
<dbReference type="InterPro" id="IPR005273">
    <property type="entry name" value="Ura-DNA_glyco_family4"/>
</dbReference>
<dbReference type="NCBIfam" id="TIGR00758">
    <property type="entry name" value="UDG_fam4"/>
    <property type="match status" value="1"/>
</dbReference>
<sequence length="470" mass="53015">MHTVHVPPDFNAWRELARTALHDGFRPDEITFCDSTEPRSLSLLPEAASPGGPPHVKPHVSTAFLEAANFAATHRDPQRWNLLYRLLWRLQENRNLLRIEVDDDVAALLRLRSQVARDLHKMHAFVRFRKLEIDGDEHFIAWYEPAHRIVRLAAPFFAERFSVMHWTILTPDESVSWDPHTKQLTFGPGADRTQAPEQDELETLWKCYYASIFNPARINPSAMRSEMPMRYWQNLPEVEILPQLMRGAEQRVATMVRRQQSKPTAAPYVPELHTLTVLREALPSCKGCELYEHATQVVPGVGAAHAKLMLVGEQPGDKEDLEGAPFVGPAGSLLRGVMEELGIAPESVYMTNAVKHFKFVQRGKLRLHQNPRLQEINACRPWLAAELDAVKPQVILCLGASAAKSLLGSTFALMKDRGSVQESAFGKQIIATLHPSAVLRARDDASREQMRGLLKRDLQFASELASGKHR</sequence>
<dbReference type="SUPFAM" id="SSF52141">
    <property type="entry name" value="Uracil-DNA glycosylase-like"/>
    <property type="match status" value="1"/>
</dbReference>
<evidence type="ECO:0000256" key="8">
    <source>
        <dbReference type="ARBA" id="ARBA00023014"/>
    </source>
</evidence>
<dbReference type="Proteomes" id="UP001596391">
    <property type="component" value="Unassembled WGS sequence"/>
</dbReference>
<evidence type="ECO:0000256" key="6">
    <source>
        <dbReference type="ARBA" id="ARBA00022801"/>
    </source>
</evidence>
<keyword evidence="6" id="KW-0378">Hydrolase</keyword>
<dbReference type="Pfam" id="PF03167">
    <property type="entry name" value="UDG"/>
    <property type="match status" value="1"/>
</dbReference>
<dbReference type="PANTHER" id="PTHR33693">
    <property type="entry name" value="TYPE-5 URACIL-DNA GLYCOSYLASE"/>
    <property type="match status" value="1"/>
</dbReference>
<dbReference type="Pfam" id="PF13566">
    <property type="entry name" value="DUF4130"/>
    <property type="match status" value="1"/>
</dbReference>
<dbReference type="InterPro" id="IPR025404">
    <property type="entry name" value="DUF4130"/>
</dbReference>
<evidence type="ECO:0000256" key="1">
    <source>
        <dbReference type="ARBA" id="ARBA00006521"/>
    </source>
</evidence>
<name>A0ABW1Z511_9BACT</name>
<evidence type="ECO:0000256" key="4">
    <source>
        <dbReference type="ARBA" id="ARBA00022723"/>
    </source>
</evidence>
<keyword evidence="8" id="KW-0411">Iron-sulfur</keyword>
<evidence type="ECO:0000256" key="9">
    <source>
        <dbReference type="ARBA" id="ARBA00023204"/>
    </source>
</evidence>